<dbReference type="AlphaFoldDB" id="A0AAD8NAM0"/>
<accession>A0AAD8NAM0</accession>
<proteinExistence type="predicted"/>
<dbReference type="EMBL" id="JAUHHV010000011">
    <property type="protein sequence ID" value="KAK1408405.1"/>
    <property type="molecule type" value="Genomic_DNA"/>
</dbReference>
<keyword evidence="2" id="KW-1185">Reference proteome</keyword>
<gene>
    <name evidence="1" type="ORF">QVD17_40147</name>
</gene>
<dbReference type="Proteomes" id="UP001229421">
    <property type="component" value="Unassembled WGS sequence"/>
</dbReference>
<feature type="non-terminal residue" evidence="1">
    <location>
        <position position="91"/>
    </location>
</feature>
<name>A0AAD8NAM0_TARER</name>
<reference evidence="1" key="1">
    <citation type="journal article" date="2023" name="bioRxiv">
        <title>Improved chromosome-level genome assembly for marigold (Tagetes erecta).</title>
        <authorList>
            <person name="Jiang F."/>
            <person name="Yuan L."/>
            <person name="Wang S."/>
            <person name="Wang H."/>
            <person name="Xu D."/>
            <person name="Wang A."/>
            <person name="Fan W."/>
        </authorList>
    </citation>
    <scope>NUCLEOTIDE SEQUENCE</scope>
    <source>
        <strain evidence="1">WSJ</strain>
        <tissue evidence="1">Leaf</tissue>
    </source>
</reference>
<feature type="non-terminal residue" evidence="1">
    <location>
        <position position="1"/>
    </location>
</feature>
<protein>
    <submittedName>
        <fullName evidence="1">Uncharacterized protein</fullName>
    </submittedName>
</protein>
<evidence type="ECO:0000313" key="1">
    <source>
        <dbReference type="EMBL" id="KAK1408405.1"/>
    </source>
</evidence>
<sequence length="91" mass="10025">GVSIPLNFQTSFNNLQIHVYSFSKTHFNSISRSSFIANNNCNQGIWSNRLCAISIATTHSGVFCSTHILSRNRLERVTIFVSGDGSQCASI</sequence>
<organism evidence="1 2">
    <name type="scientific">Tagetes erecta</name>
    <name type="common">African marigold</name>
    <dbReference type="NCBI Taxonomy" id="13708"/>
    <lineage>
        <taxon>Eukaryota</taxon>
        <taxon>Viridiplantae</taxon>
        <taxon>Streptophyta</taxon>
        <taxon>Embryophyta</taxon>
        <taxon>Tracheophyta</taxon>
        <taxon>Spermatophyta</taxon>
        <taxon>Magnoliopsida</taxon>
        <taxon>eudicotyledons</taxon>
        <taxon>Gunneridae</taxon>
        <taxon>Pentapetalae</taxon>
        <taxon>asterids</taxon>
        <taxon>campanulids</taxon>
        <taxon>Asterales</taxon>
        <taxon>Asteraceae</taxon>
        <taxon>Asteroideae</taxon>
        <taxon>Heliantheae alliance</taxon>
        <taxon>Tageteae</taxon>
        <taxon>Tagetes</taxon>
    </lineage>
</organism>
<comment type="caution">
    <text evidence="1">The sequence shown here is derived from an EMBL/GenBank/DDBJ whole genome shotgun (WGS) entry which is preliminary data.</text>
</comment>
<evidence type="ECO:0000313" key="2">
    <source>
        <dbReference type="Proteomes" id="UP001229421"/>
    </source>
</evidence>